<organism evidence="4 5">
    <name type="scientific">Niabella drilacis (strain DSM 25811 / CCM 8410 / CCUG 62505 / LMG 26954 / E90)</name>
    <dbReference type="NCBI Taxonomy" id="1285928"/>
    <lineage>
        <taxon>Bacteria</taxon>
        <taxon>Pseudomonadati</taxon>
        <taxon>Bacteroidota</taxon>
        <taxon>Chitinophagia</taxon>
        <taxon>Chitinophagales</taxon>
        <taxon>Chitinophagaceae</taxon>
        <taxon>Niabella</taxon>
    </lineage>
</organism>
<evidence type="ECO:0000259" key="3">
    <source>
        <dbReference type="Pfam" id="PF05569"/>
    </source>
</evidence>
<keyword evidence="2" id="KW-0472">Membrane</keyword>
<evidence type="ECO:0000313" key="4">
    <source>
        <dbReference type="EMBL" id="SDE02557.1"/>
    </source>
</evidence>
<feature type="transmembrane region" description="Helical" evidence="2">
    <location>
        <begin position="48"/>
        <end position="70"/>
    </location>
</feature>
<evidence type="ECO:0000313" key="5">
    <source>
        <dbReference type="Proteomes" id="UP000198757"/>
    </source>
</evidence>
<feature type="transmembrane region" description="Helical" evidence="2">
    <location>
        <begin position="297"/>
        <end position="313"/>
    </location>
</feature>
<dbReference type="Proteomes" id="UP000198757">
    <property type="component" value="Unassembled WGS sequence"/>
</dbReference>
<keyword evidence="5" id="KW-1185">Reference proteome</keyword>
<keyword evidence="2" id="KW-1133">Transmembrane helix</keyword>
<dbReference type="CDD" id="cd07341">
    <property type="entry name" value="M56_BlaR1_MecR1_like"/>
    <property type="match status" value="1"/>
</dbReference>
<feature type="transmembrane region" description="Helical" evidence="2">
    <location>
        <begin position="150"/>
        <end position="175"/>
    </location>
</feature>
<dbReference type="STRING" id="1285928.SAMN04487894_11868"/>
<reference evidence="5" key="1">
    <citation type="submission" date="2016-10" db="EMBL/GenBank/DDBJ databases">
        <authorList>
            <person name="Varghese N."/>
            <person name="Submissions S."/>
        </authorList>
    </citation>
    <scope>NUCLEOTIDE SEQUENCE [LARGE SCALE GENOMIC DNA]</scope>
    <source>
        <strain evidence="5">DSM 25811 / CCM 8410 / LMG 26954 / E90</strain>
    </source>
</reference>
<evidence type="ECO:0000256" key="2">
    <source>
        <dbReference type="SAM" id="Phobius"/>
    </source>
</evidence>
<feature type="transmembrane region" description="Helical" evidence="2">
    <location>
        <begin position="15"/>
        <end position="36"/>
    </location>
</feature>
<dbReference type="EMBL" id="FMZO01000018">
    <property type="protein sequence ID" value="SDE02557.1"/>
    <property type="molecule type" value="Genomic_DNA"/>
</dbReference>
<evidence type="ECO:0000256" key="1">
    <source>
        <dbReference type="SAM" id="MobiDB-lite"/>
    </source>
</evidence>
<dbReference type="Pfam" id="PF05569">
    <property type="entry name" value="Peptidase_M56"/>
    <property type="match status" value="1"/>
</dbReference>
<dbReference type="RefSeq" id="WP_090392622.1">
    <property type="nucleotide sequence ID" value="NZ_FMZO01000018.1"/>
</dbReference>
<dbReference type="OrthoDB" id="15218at2"/>
<dbReference type="InterPro" id="IPR008756">
    <property type="entry name" value="Peptidase_M56"/>
</dbReference>
<feature type="transmembrane region" description="Helical" evidence="2">
    <location>
        <begin position="90"/>
        <end position="110"/>
    </location>
</feature>
<name>A0A1G6ZJQ4_NIADE</name>
<dbReference type="PANTHER" id="PTHR34978">
    <property type="entry name" value="POSSIBLE SENSOR-TRANSDUCER PROTEIN BLAR"/>
    <property type="match status" value="1"/>
</dbReference>
<dbReference type="InterPro" id="IPR052173">
    <property type="entry name" value="Beta-lactam_resp_regulator"/>
</dbReference>
<accession>A0A1G6ZJQ4</accession>
<dbReference type="AlphaFoldDB" id="A0A1G6ZJQ4"/>
<dbReference type="PANTHER" id="PTHR34978:SF3">
    <property type="entry name" value="SLR0241 PROTEIN"/>
    <property type="match status" value="1"/>
</dbReference>
<protein>
    <submittedName>
        <fullName evidence="4">BlaR1 peptidase M56</fullName>
    </submittedName>
</protein>
<proteinExistence type="predicted"/>
<dbReference type="Gene3D" id="3.30.2010.10">
    <property type="entry name" value="Metalloproteases ('zincins'), catalytic domain"/>
    <property type="match status" value="1"/>
</dbReference>
<feature type="transmembrane region" description="Helical" evidence="2">
    <location>
        <begin position="200"/>
        <end position="223"/>
    </location>
</feature>
<feature type="region of interest" description="Disordered" evidence="1">
    <location>
        <begin position="388"/>
        <end position="407"/>
    </location>
</feature>
<feature type="compositionally biased region" description="Pro residues" evidence="1">
    <location>
        <begin position="395"/>
        <end position="404"/>
    </location>
</feature>
<feature type="domain" description="Peptidase M56" evidence="3">
    <location>
        <begin position="136"/>
        <end position="283"/>
    </location>
</feature>
<gene>
    <name evidence="4" type="ORF">SAMN04487894_11868</name>
</gene>
<sequence>MQEGLYHVFTALGNALFSSVWQMGIIWLLITIYIYLRPATSDATGSLLRFAGLVTGFILFLVTFFNALHTPQTASGPLKWMTRPDWVRPLLNYGAVLYLALLILPLRNILKNSLQLRQLRKNGIGRVPGVLKIFMLDAAGYLNIKRKVQLYASSIISSPLTIGFLKPVILLPVALINQLTPQQLEAIILHELAHIKRNDYLINLISQIIITFLYFNPFARLLVNARELDCERSADRWVLRFEYGQYMYASTLLQLARGRSAGNGFVMRASGKESQLSNRVAAIMGSPRKETFPLKKTGMLACLLLLSGGLYLIRTTRPQPQANMIAFAPTSQSWTPATAAQYSTLVSRAENTADTDAQKYSIRPIPAIEKPDTRPGDNAIYLKIHESPDGRVQAPAPPPPPPATPASEPIVLFADHPTFIVPDLDSTAEEQVQQSMGAFKKLVGELSWKHVENSLAETVTEAQKKVLKDKLNQLLAQVDWNQNANLLRSFYKEINWQQTDEQLKANLDALFQAQAARSGTLKQMDAKDYRQLADSLLKQVKTTHHRTDSLHQQAPLNKAVDL</sequence>
<keyword evidence="2" id="KW-0812">Transmembrane</keyword>